<protein>
    <submittedName>
        <fullName evidence="1">Uncharacterized protein</fullName>
    </submittedName>
</protein>
<dbReference type="EMBL" id="NCVQ01000008">
    <property type="protein sequence ID" value="PWZ13697.1"/>
    <property type="molecule type" value="Genomic_DNA"/>
</dbReference>
<organism evidence="1">
    <name type="scientific">Zea mays</name>
    <name type="common">Maize</name>
    <dbReference type="NCBI Taxonomy" id="4577"/>
    <lineage>
        <taxon>Eukaryota</taxon>
        <taxon>Viridiplantae</taxon>
        <taxon>Streptophyta</taxon>
        <taxon>Embryophyta</taxon>
        <taxon>Tracheophyta</taxon>
        <taxon>Spermatophyta</taxon>
        <taxon>Magnoliopsida</taxon>
        <taxon>Liliopsida</taxon>
        <taxon>Poales</taxon>
        <taxon>Poaceae</taxon>
        <taxon>PACMAD clade</taxon>
        <taxon>Panicoideae</taxon>
        <taxon>Andropogonodae</taxon>
        <taxon>Andropogoneae</taxon>
        <taxon>Tripsacinae</taxon>
        <taxon>Zea</taxon>
    </lineage>
</organism>
<accession>A0A3L6E0G8</accession>
<name>A0A3L6E0G8_MAIZE</name>
<comment type="caution">
    <text evidence="1">The sequence shown here is derived from an EMBL/GenBank/DDBJ whole genome shotgun (WGS) entry which is preliminary data.</text>
</comment>
<sequence>MYHHLEILFLPRRDTMHCIDD</sequence>
<evidence type="ECO:0000313" key="1">
    <source>
        <dbReference type="EMBL" id="PWZ13697.1"/>
    </source>
</evidence>
<dbReference type="Proteomes" id="UP000251960">
    <property type="component" value="Chromosome 7"/>
</dbReference>
<gene>
    <name evidence="1" type="ORF">Zm00014a_042203</name>
</gene>
<dbReference type="AlphaFoldDB" id="A0A3L6E0G8"/>
<reference evidence="1" key="1">
    <citation type="journal article" date="2018" name="Nat. Genet.">
        <title>Extensive intraspecific gene order and gene structural variations between Mo17 and other maize genomes.</title>
        <authorList>
            <person name="Sun S."/>
            <person name="Zhou Y."/>
            <person name="Chen J."/>
            <person name="Shi J."/>
            <person name="Zhao H."/>
            <person name="Zhao H."/>
            <person name="Song W."/>
            <person name="Zhang M."/>
            <person name="Cui Y."/>
            <person name="Dong X."/>
            <person name="Liu H."/>
            <person name="Ma X."/>
            <person name="Jiao Y."/>
            <person name="Wang B."/>
            <person name="Wei X."/>
            <person name="Stein J.C."/>
            <person name="Glaubitz J.C."/>
            <person name="Lu F."/>
            <person name="Yu G."/>
            <person name="Liang C."/>
            <person name="Fengler K."/>
            <person name="Li B."/>
            <person name="Rafalski A."/>
            <person name="Schnable P.S."/>
            <person name="Ware D.H."/>
            <person name="Buckler E.S."/>
            <person name="Lai J."/>
        </authorList>
    </citation>
    <scope>NUCLEOTIDE SEQUENCE [LARGE SCALE GENOMIC DNA]</scope>
    <source>
        <tissue evidence="1">Seedling</tissue>
    </source>
</reference>
<proteinExistence type="predicted"/>